<gene>
    <name evidence="2" type="ORF">CQA54_02610</name>
</gene>
<dbReference type="RefSeq" id="WP_115570655.1">
    <property type="nucleotide sequence ID" value="NZ_NXLT01000002.1"/>
</dbReference>
<dbReference type="AlphaFoldDB" id="A0A3D8IRB8"/>
<dbReference type="OrthoDB" id="9803649at2"/>
<dbReference type="PANTHER" id="PTHR33525:SF5">
    <property type="entry name" value="TWO COMPONENT SIGNAL TRANSDUCTION SYSTEM RESPONSE REGULATOR"/>
    <property type="match status" value="1"/>
</dbReference>
<dbReference type="Gene3D" id="1.10.3210.10">
    <property type="entry name" value="Hypothetical protein af1432"/>
    <property type="match status" value="1"/>
</dbReference>
<evidence type="ECO:0000259" key="1">
    <source>
        <dbReference type="PROSITE" id="PS51833"/>
    </source>
</evidence>
<dbReference type="PROSITE" id="PS51833">
    <property type="entry name" value="HDOD"/>
    <property type="match status" value="1"/>
</dbReference>
<sequence>MDNEVLLKTIDNLPPLSATVAKLRDYIDSAGADVNMQEVVKIIQQDPLLTAELLRLANSPFYGFSREISTIQQVVSLLGINNVKNVAIANSIKSTFKVDVSPYGLDTQEFLGNCIKETNFISDWLSSEDKKLSQMLVPCSMLLRLGIILFSNSLRVLGKDKEFLAALKENNFHNISMIEDEFCGTDSLSFLGFLLNHWKFDEALIESISYINSPHSAHDSAKKGAYALAITNCLFEPHQGGSVFDMHRAQDLIQEANEQGIKFSLNNFIDTLPPDMRANLDKPLDD</sequence>
<protein>
    <submittedName>
        <fullName evidence="2">HDOD domain-containing protein</fullName>
    </submittedName>
</protein>
<proteinExistence type="predicted"/>
<organism evidence="2 3">
    <name type="scientific">Helicobacter equorum</name>
    <dbReference type="NCBI Taxonomy" id="361872"/>
    <lineage>
        <taxon>Bacteria</taxon>
        <taxon>Pseudomonadati</taxon>
        <taxon>Campylobacterota</taxon>
        <taxon>Epsilonproteobacteria</taxon>
        <taxon>Campylobacterales</taxon>
        <taxon>Helicobacteraceae</taxon>
        <taxon>Helicobacter</taxon>
    </lineage>
</organism>
<dbReference type="InterPro" id="IPR052340">
    <property type="entry name" value="RNase_Y/CdgJ"/>
</dbReference>
<accession>A0A3D8IRB8</accession>
<feature type="domain" description="HDOD" evidence="1">
    <location>
        <begin position="13"/>
        <end position="214"/>
    </location>
</feature>
<evidence type="ECO:0000313" key="3">
    <source>
        <dbReference type="Proteomes" id="UP000256514"/>
    </source>
</evidence>
<dbReference type="Pfam" id="PF08668">
    <property type="entry name" value="HDOD"/>
    <property type="match status" value="1"/>
</dbReference>
<evidence type="ECO:0000313" key="2">
    <source>
        <dbReference type="EMBL" id="RDU67837.1"/>
    </source>
</evidence>
<dbReference type="EMBL" id="NXLT01000002">
    <property type="protein sequence ID" value="RDU67837.1"/>
    <property type="molecule type" value="Genomic_DNA"/>
</dbReference>
<dbReference type="PANTHER" id="PTHR33525">
    <property type="match status" value="1"/>
</dbReference>
<reference evidence="2 3" key="1">
    <citation type="submission" date="2018-04" db="EMBL/GenBank/DDBJ databases">
        <title>Novel Campyloabacter and Helicobacter Species and Strains.</title>
        <authorList>
            <person name="Mannion A.J."/>
            <person name="Shen Z."/>
            <person name="Fox J.G."/>
        </authorList>
    </citation>
    <scope>NUCLEOTIDE SEQUENCE [LARGE SCALE GENOMIC DNA]</scope>
    <source>
        <strain evidence="2 3">MIT 12-6600</strain>
    </source>
</reference>
<name>A0A3D8IRB8_9HELI</name>
<comment type="caution">
    <text evidence="2">The sequence shown here is derived from an EMBL/GenBank/DDBJ whole genome shotgun (WGS) entry which is preliminary data.</text>
</comment>
<dbReference type="Proteomes" id="UP000256514">
    <property type="component" value="Unassembled WGS sequence"/>
</dbReference>
<dbReference type="InterPro" id="IPR013976">
    <property type="entry name" value="HDOD"/>
</dbReference>
<dbReference type="SUPFAM" id="SSF109604">
    <property type="entry name" value="HD-domain/PDEase-like"/>
    <property type="match status" value="1"/>
</dbReference>
<keyword evidence="3" id="KW-1185">Reference proteome</keyword>